<dbReference type="OMA" id="MEDMHDS"/>
<feature type="region of interest" description="Disordered" evidence="1">
    <location>
        <begin position="79"/>
        <end position="129"/>
    </location>
</feature>
<organism evidence="2 3">
    <name type="scientific">Thalassiosira oceanica</name>
    <name type="common">Marine diatom</name>
    <dbReference type="NCBI Taxonomy" id="159749"/>
    <lineage>
        <taxon>Eukaryota</taxon>
        <taxon>Sar</taxon>
        <taxon>Stramenopiles</taxon>
        <taxon>Ochrophyta</taxon>
        <taxon>Bacillariophyta</taxon>
        <taxon>Coscinodiscophyceae</taxon>
        <taxon>Thalassiosirophycidae</taxon>
        <taxon>Thalassiosirales</taxon>
        <taxon>Thalassiosiraceae</taxon>
        <taxon>Thalassiosira</taxon>
    </lineage>
</organism>
<keyword evidence="3" id="KW-1185">Reference proteome</keyword>
<evidence type="ECO:0008006" key="4">
    <source>
        <dbReference type="Google" id="ProtNLM"/>
    </source>
</evidence>
<name>K0S9N5_THAOC</name>
<dbReference type="Proteomes" id="UP000266841">
    <property type="component" value="Unassembled WGS sequence"/>
</dbReference>
<proteinExistence type="predicted"/>
<dbReference type="EMBL" id="AGNL01018583">
    <property type="protein sequence ID" value="EJK62858.1"/>
    <property type="molecule type" value="Genomic_DNA"/>
</dbReference>
<dbReference type="eggNOG" id="ENOG502R8JM">
    <property type="taxonomic scope" value="Eukaryota"/>
</dbReference>
<feature type="compositionally biased region" description="Basic and acidic residues" evidence="1">
    <location>
        <begin position="92"/>
        <end position="112"/>
    </location>
</feature>
<evidence type="ECO:0000313" key="3">
    <source>
        <dbReference type="Proteomes" id="UP000266841"/>
    </source>
</evidence>
<protein>
    <recommendedName>
        <fullName evidence="4">Complex 1 LYR protein</fullName>
    </recommendedName>
</protein>
<sequence length="129" mass="14423">MSFRTSIELYRDLLRLVKHIAPGTTSPKSIALRAMIRGEFDKSRHLSPDRAADQPQIESMKANAVRALSNYMLYESGVQDKSRGGKLGSAMDRFHDRNMEDMHDSAAEERPARPAASKQEGPSGEHTPR</sequence>
<evidence type="ECO:0000313" key="2">
    <source>
        <dbReference type="EMBL" id="EJK62858.1"/>
    </source>
</evidence>
<reference evidence="2 3" key="1">
    <citation type="journal article" date="2012" name="Genome Biol.">
        <title>Genome and low-iron response of an oceanic diatom adapted to chronic iron limitation.</title>
        <authorList>
            <person name="Lommer M."/>
            <person name="Specht M."/>
            <person name="Roy A.S."/>
            <person name="Kraemer L."/>
            <person name="Andreson R."/>
            <person name="Gutowska M.A."/>
            <person name="Wolf J."/>
            <person name="Bergner S.V."/>
            <person name="Schilhabel M.B."/>
            <person name="Klostermeier U.C."/>
            <person name="Beiko R.G."/>
            <person name="Rosenstiel P."/>
            <person name="Hippler M."/>
            <person name="Laroche J."/>
        </authorList>
    </citation>
    <scope>NUCLEOTIDE SEQUENCE [LARGE SCALE GENOMIC DNA]</scope>
    <source>
        <strain evidence="2 3">CCMP1005</strain>
    </source>
</reference>
<dbReference type="CDD" id="cd20251">
    <property type="entry name" value="Complex1_LYR_SF"/>
    <property type="match status" value="1"/>
</dbReference>
<accession>K0S9N5</accession>
<dbReference type="OrthoDB" id="190541at2759"/>
<evidence type="ECO:0000256" key="1">
    <source>
        <dbReference type="SAM" id="MobiDB-lite"/>
    </source>
</evidence>
<comment type="caution">
    <text evidence="2">The sequence shown here is derived from an EMBL/GenBank/DDBJ whole genome shotgun (WGS) entry which is preliminary data.</text>
</comment>
<gene>
    <name evidence="2" type="ORF">THAOC_16514</name>
</gene>
<dbReference type="AlphaFoldDB" id="K0S9N5"/>